<organism evidence="1 2">
    <name type="scientific">Cyclotella atomus</name>
    <dbReference type="NCBI Taxonomy" id="382360"/>
    <lineage>
        <taxon>Eukaryota</taxon>
        <taxon>Sar</taxon>
        <taxon>Stramenopiles</taxon>
        <taxon>Ochrophyta</taxon>
        <taxon>Bacillariophyta</taxon>
        <taxon>Coscinodiscophyceae</taxon>
        <taxon>Thalassiosirophycidae</taxon>
        <taxon>Stephanodiscales</taxon>
        <taxon>Stephanodiscaceae</taxon>
        <taxon>Cyclotella</taxon>
    </lineage>
</organism>
<dbReference type="AlphaFoldDB" id="A0ABD3N6H7"/>
<name>A0ABD3N6H7_9STRA</name>
<comment type="caution">
    <text evidence="1">The sequence shown here is derived from an EMBL/GenBank/DDBJ whole genome shotgun (WGS) entry which is preliminary data.</text>
</comment>
<evidence type="ECO:0000313" key="2">
    <source>
        <dbReference type="Proteomes" id="UP001530400"/>
    </source>
</evidence>
<evidence type="ECO:0000313" key="1">
    <source>
        <dbReference type="EMBL" id="KAL3771669.1"/>
    </source>
</evidence>
<proteinExistence type="predicted"/>
<reference evidence="1 2" key="1">
    <citation type="submission" date="2024-10" db="EMBL/GenBank/DDBJ databases">
        <title>Updated reference genomes for cyclostephanoid diatoms.</title>
        <authorList>
            <person name="Roberts W.R."/>
            <person name="Alverson A.J."/>
        </authorList>
    </citation>
    <scope>NUCLEOTIDE SEQUENCE [LARGE SCALE GENOMIC DNA]</scope>
    <source>
        <strain evidence="1 2">AJA010-31</strain>
    </source>
</reference>
<dbReference type="Proteomes" id="UP001530400">
    <property type="component" value="Unassembled WGS sequence"/>
</dbReference>
<keyword evidence="2" id="KW-1185">Reference proteome</keyword>
<protein>
    <submittedName>
        <fullName evidence="1">Uncharacterized protein</fullName>
    </submittedName>
</protein>
<accession>A0ABD3N6H7</accession>
<dbReference type="EMBL" id="JALLPJ020001283">
    <property type="protein sequence ID" value="KAL3771669.1"/>
    <property type="molecule type" value="Genomic_DNA"/>
</dbReference>
<sequence>MFRTPPPHLPKVGSLQHLDRENHGIQLYPYWTNASDYIDTDELFDTIALHNASLHEKLVGKSKEIGLVKLTREWQYICNAMGTPFPLLPFVSKDKKKAYCRYVLGRDQVGDFHKAAEEWVDFIDGMNIMPKLPSHMQTYDETFSNMYQREYKEISKWKKIVGDIE</sequence>
<gene>
    <name evidence="1" type="ORF">ACHAWO_001730</name>
</gene>